<dbReference type="InterPro" id="IPR035986">
    <property type="entry name" value="PKD_dom_sf"/>
</dbReference>
<feature type="chain" id="PRO_5013587670" description="Peptidoglycan binding-like domain-containing protein" evidence="2">
    <location>
        <begin position="23"/>
        <end position="961"/>
    </location>
</feature>
<dbReference type="InterPro" id="IPR036365">
    <property type="entry name" value="PGBD-like_sf"/>
</dbReference>
<name>A0A2H0UIE7_9BACT</name>
<dbReference type="Proteomes" id="UP000229315">
    <property type="component" value="Unassembled WGS sequence"/>
</dbReference>
<dbReference type="CDD" id="cd15482">
    <property type="entry name" value="Sialidase_non-viral"/>
    <property type="match status" value="1"/>
</dbReference>
<proteinExistence type="predicted"/>
<evidence type="ECO:0000313" key="5">
    <source>
        <dbReference type="Proteomes" id="UP000229315"/>
    </source>
</evidence>
<gene>
    <name evidence="4" type="ORF">COU15_00515</name>
</gene>
<dbReference type="EMBL" id="PFBH01000001">
    <property type="protein sequence ID" value="PIR85565.1"/>
    <property type="molecule type" value="Genomic_DNA"/>
</dbReference>
<feature type="signal peptide" evidence="2">
    <location>
        <begin position="1"/>
        <end position="22"/>
    </location>
</feature>
<evidence type="ECO:0000256" key="2">
    <source>
        <dbReference type="SAM" id="SignalP"/>
    </source>
</evidence>
<feature type="domain" description="Peptidoglycan binding-like" evidence="3">
    <location>
        <begin position="38"/>
        <end position="86"/>
    </location>
</feature>
<dbReference type="Gene3D" id="1.10.101.10">
    <property type="entry name" value="PGBD-like superfamily/PGBD"/>
    <property type="match status" value="2"/>
</dbReference>
<protein>
    <recommendedName>
        <fullName evidence="3">Peptidoglycan binding-like domain-containing protein</fullName>
    </recommendedName>
</protein>
<dbReference type="AlphaFoldDB" id="A0A2H0UIE7"/>
<dbReference type="Gene3D" id="2.60.40.10">
    <property type="entry name" value="Immunoglobulins"/>
    <property type="match status" value="1"/>
</dbReference>
<dbReference type="InterPro" id="IPR013783">
    <property type="entry name" value="Ig-like_fold"/>
</dbReference>
<feature type="domain" description="Peptidoglycan binding-like" evidence="3">
    <location>
        <begin position="151"/>
        <end position="197"/>
    </location>
</feature>
<accession>A0A2H0UIE7</accession>
<feature type="region of interest" description="Disordered" evidence="1">
    <location>
        <begin position="222"/>
        <end position="253"/>
    </location>
</feature>
<sequence>MKKIIYFAFVFLLLFSFQSAVATDCVRLENSLYPGARDSSVSSLQSFLQSTGDYTDSQISGYFGLSTQQAVQRFQKRTGIVSTGTPSTTGYGAVGPATRKAMNAYCSNSAPVESTPNVAVVEPSAVSSVSAQSYRSSELPITRTLTLRSKGDDVRLLQEFLKNQGDYTYPEVTGYFGPVTQEAVQKFQARTGVVSDGSPQTTGFGLVGPSTRRVLAEEMTRDIPTIASSEQEPSDGTPSSPNFIPPSVTTPPTRPLSPVAPHPFITMSASPSQIKRGESSTITWRSSITYPCIGNFADKEGAYVSVPKVGSMVVSPFGTFSYRIECSNDLGKGSSAVVEVKVQPILTESQIQALVALMQSFGIPQSAIDDVDAVLRGYSSSSTGHVQTSEARLKSLIGLLESFGADQRTIDVIRSILTRNGGAVDPIPERSAQVTLTASPSTVSAGESVNLTWNSKNALVCSQPIRVTEKGSVNWEQHLGYSAGQTEGIATLVPYPLSDWRDFGGFARYRWLVGCRGLFYPEEIAVAEVSIQIKSVQLPQANLTASPTSGRAPLAVTFTANLESFLSVSQPDGSVQLDFGDGQQGILCKPNLSGVSACTASWVGLHTYRNAGTYDAKLIWQSNFGNSSVLDTVQITVDSQNTTVPKPPEQNIVINGFNVYSADLIFGNDGMRMYFGGWMNKGQRHDNIYVADCSEDGSTCSNIRTVIDATAKGFNHLNDPSIVRLVDSNNTGRGYYIMYLTGVEEGEDGLVAGNNHLYYSTSWANNGINWSTPKLLLRHHWLPSATVNGKGEVELYANDNTIHGGVVKINLGKSGVNVDTIERVSYGTDGHFANVDVTYNLKEGTYRILAERAEPQSTIDLFTSTDGVNWSLAHKKIVDVGVGQYRVGTPAFHPTDENIIFFGSTAQNDSMGFKIRSLRVVDADSITTLIVENVRQAFFDAFSRGAQSLANTISSFFGPAK</sequence>
<organism evidence="4 5">
    <name type="scientific">Candidatus Kaiserbacteria bacterium CG10_big_fil_rev_8_21_14_0_10_45_20</name>
    <dbReference type="NCBI Taxonomy" id="1974607"/>
    <lineage>
        <taxon>Bacteria</taxon>
        <taxon>Candidatus Kaiseribacteriota</taxon>
    </lineage>
</organism>
<dbReference type="SUPFAM" id="SSF49299">
    <property type="entry name" value="PKD domain"/>
    <property type="match status" value="1"/>
</dbReference>
<dbReference type="InterPro" id="IPR036366">
    <property type="entry name" value="PGBDSf"/>
</dbReference>
<evidence type="ECO:0000313" key="4">
    <source>
        <dbReference type="EMBL" id="PIR85565.1"/>
    </source>
</evidence>
<keyword evidence="2" id="KW-0732">Signal</keyword>
<dbReference type="Pfam" id="PF01471">
    <property type="entry name" value="PG_binding_1"/>
    <property type="match status" value="2"/>
</dbReference>
<feature type="compositionally biased region" description="Polar residues" evidence="1">
    <location>
        <begin position="226"/>
        <end position="242"/>
    </location>
</feature>
<dbReference type="SUPFAM" id="SSF47090">
    <property type="entry name" value="PGBD-like"/>
    <property type="match status" value="2"/>
</dbReference>
<evidence type="ECO:0000259" key="3">
    <source>
        <dbReference type="Pfam" id="PF01471"/>
    </source>
</evidence>
<comment type="caution">
    <text evidence="4">The sequence shown here is derived from an EMBL/GenBank/DDBJ whole genome shotgun (WGS) entry which is preliminary data.</text>
</comment>
<dbReference type="InterPro" id="IPR002477">
    <property type="entry name" value="Peptidoglycan-bd-like"/>
</dbReference>
<dbReference type="SUPFAM" id="SSF75005">
    <property type="entry name" value="Arabinanase/levansucrase/invertase"/>
    <property type="match status" value="1"/>
</dbReference>
<evidence type="ECO:0000256" key="1">
    <source>
        <dbReference type="SAM" id="MobiDB-lite"/>
    </source>
</evidence>
<reference evidence="5" key="1">
    <citation type="submission" date="2017-09" db="EMBL/GenBank/DDBJ databases">
        <title>Depth-based differentiation of microbial function through sediment-hosted aquifers and enrichment of novel symbionts in the deep terrestrial subsurface.</title>
        <authorList>
            <person name="Probst A.J."/>
            <person name="Ladd B."/>
            <person name="Jarett J.K."/>
            <person name="Geller-Mcgrath D.E."/>
            <person name="Sieber C.M.K."/>
            <person name="Emerson J.B."/>
            <person name="Anantharaman K."/>
            <person name="Thomas B.C."/>
            <person name="Malmstrom R."/>
            <person name="Stieglmeier M."/>
            <person name="Klingl A."/>
            <person name="Woyke T."/>
            <person name="Ryan C.M."/>
            <person name="Banfield J.F."/>
        </authorList>
    </citation>
    <scope>NUCLEOTIDE SEQUENCE [LARGE SCALE GENOMIC DNA]</scope>
</reference>
<dbReference type="InterPro" id="IPR023296">
    <property type="entry name" value="Glyco_hydro_beta-prop_sf"/>
</dbReference>